<protein>
    <recommendedName>
        <fullName evidence="3">AP2/ERF domain-containing protein</fullName>
    </recommendedName>
</protein>
<comment type="caution">
    <text evidence="1">The sequence shown here is derived from an EMBL/GenBank/DDBJ whole genome shotgun (WGS) entry which is preliminary data.</text>
</comment>
<evidence type="ECO:0000313" key="1">
    <source>
        <dbReference type="EMBL" id="EJQ89796.1"/>
    </source>
</evidence>
<name>J8DYG6_BACCE</name>
<gene>
    <name evidence="1" type="ORF">II3_05752</name>
</gene>
<dbReference type="EMBL" id="AHEN01000072">
    <property type="protein sequence ID" value="EJQ89796.1"/>
    <property type="molecule type" value="Genomic_DNA"/>
</dbReference>
<proteinExistence type="predicted"/>
<feature type="non-terminal residue" evidence="1">
    <location>
        <position position="1"/>
    </location>
</feature>
<dbReference type="Proteomes" id="UP000006997">
    <property type="component" value="Unassembled WGS sequence"/>
</dbReference>
<accession>J8DYG6</accession>
<dbReference type="RefSeq" id="WP_002162426.1">
    <property type="nucleotide sequence ID" value="NZ_JH792117.1"/>
</dbReference>
<dbReference type="HOGENOM" id="CLU_742934_0_0_9"/>
<dbReference type="AlphaFoldDB" id="J8DYG6"/>
<evidence type="ECO:0008006" key="3">
    <source>
        <dbReference type="Google" id="ProtNLM"/>
    </source>
</evidence>
<sequence>LKRGNTISCGCYQKEKNQEKKHGETGTKSYKLWSQIKQWCYNPKNQSFNKYGEKGIKVCNEWHDYTNFKEWLIESGYEDGMSVERIDVNCDYSPNNCVLVPLHNHLKKRKSNIFLEYEGKKKNLSEWADEVGVNYRTILGRYRRGIRPPELFIPSRPKNNSSLIGEKFGRLTVVERVESDKHNNVRLKCICECGNYKIVNRNALATGKTVSCGCYNKEAISKRVKTHGNSKMPEYSAIISIIGRCENPKNPEYKNYGGRGITVCERWRKSPGLFVEDMGERPSPNHSIDRIDVNGNYEPSNCRWATLSEQGHNKRVSERSSTGVTGVGYDKKLKKYRAYIRVKGKDYRSKRFDSIEDAIQARKELEEEHLKSS</sequence>
<organism evidence="1 2">
    <name type="scientific">Bacillus cereus MC67</name>
    <dbReference type="NCBI Taxonomy" id="1053219"/>
    <lineage>
        <taxon>Bacteria</taxon>
        <taxon>Bacillati</taxon>
        <taxon>Bacillota</taxon>
        <taxon>Bacilli</taxon>
        <taxon>Bacillales</taxon>
        <taxon>Bacillaceae</taxon>
        <taxon>Bacillus</taxon>
        <taxon>Bacillus cereus group</taxon>
    </lineage>
</organism>
<evidence type="ECO:0000313" key="2">
    <source>
        <dbReference type="Proteomes" id="UP000006997"/>
    </source>
</evidence>
<reference evidence="1 2" key="1">
    <citation type="submission" date="2012-04" db="EMBL/GenBank/DDBJ databases">
        <title>The Genome Sequence of Bacillus cereus MC67.</title>
        <authorList>
            <consortium name="The Broad Institute Genome Sequencing Platform"/>
            <consortium name="The Broad Institute Genome Sequencing Center for Infectious Disease"/>
            <person name="Feldgarden M."/>
            <person name="Van der Auwera G.A."/>
            <person name="Mahillon J."/>
            <person name="Duprez V."/>
            <person name="Timmery S."/>
            <person name="Mattelet C."/>
            <person name="Dierick K."/>
            <person name="Sun M."/>
            <person name="Yu Z."/>
            <person name="Zhu L."/>
            <person name="Hu X."/>
            <person name="Shank E.B."/>
            <person name="Swiecicka I."/>
            <person name="Hansen B.M."/>
            <person name="Andrup L."/>
            <person name="Young S.K."/>
            <person name="Zeng Q."/>
            <person name="Gargeya S."/>
            <person name="Fitzgerald M."/>
            <person name="Haas B."/>
            <person name="Abouelleil A."/>
            <person name="Alvarado L."/>
            <person name="Arachchi H.M."/>
            <person name="Berlin A."/>
            <person name="Chapman S.B."/>
            <person name="Goldberg J."/>
            <person name="Griggs A."/>
            <person name="Gujja S."/>
            <person name="Hansen M."/>
            <person name="Howarth C."/>
            <person name="Imamovic A."/>
            <person name="Larimer J."/>
            <person name="McCowen C."/>
            <person name="Montmayeur A."/>
            <person name="Murphy C."/>
            <person name="Neiman D."/>
            <person name="Pearson M."/>
            <person name="Priest M."/>
            <person name="Roberts A."/>
            <person name="Saif S."/>
            <person name="Shea T."/>
            <person name="Sisk P."/>
            <person name="Sykes S."/>
            <person name="Wortman J."/>
            <person name="Nusbaum C."/>
            <person name="Birren B."/>
        </authorList>
    </citation>
    <scope>NUCLEOTIDE SEQUENCE [LARGE SCALE GENOMIC DNA]</scope>
    <source>
        <strain evidence="1 2">MC67</strain>
    </source>
</reference>
<dbReference type="PATRIC" id="fig|1053219.3.peg.5878"/>